<evidence type="ECO:0000313" key="3">
    <source>
        <dbReference type="Proteomes" id="UP001255246"/>
    </source>
</evidence>
<dbReference type="RefSeq" id="WP_311353204.1">
    <property type="nucleotide sequence ID" value="NZ_JAVRHR010000005.1"/>
</dbReference>
<feature type="domain" description="DinB-like" evidence="1">
    <location>
        <begin position="39"/>
        <end position="168"/>
    </location>
</feature>
<dbReference type="InterPro" id="IPR034660">
    <property type="entry name" value="DinB/YfiT-like"/>
</dbReference>
<dbReference type="Pfam" id="PF12867">
    <property type="entry name" value="DinB_2"/>
    <property type="match status" value="1"/>
</dbReference>
<dbReference type="Gene3D" id="1.20.120.450">
    <property type="entry name" value="dinb family like domain"/>
    <property type="match status" value="1"/>
</dbReference>
<proteinExistence type="predicted"/>
<dbReference type="Proteomes" id="UP001255246">
    <property type="component" value="Unassembled WGS sequence"/>
</dbReference>
<accession>A0ABU3AE52</accession>
<dbReference type="EMBL" id="JAVRHR010000005">
    <property type="protein sequence ID" value="MDT0608468.1"/>
    <property type="molecule type" value="Genomic_DNA"/>
</dbReference>
<sequence length="173" mass="20275">MTVISDLNEVEYHPYYSRYINKLDESTGLIESFQLALVEVVDFFNNIPSDLHLFRYEEGKWTIKEVFQHLIDTERIFMYRCFRIARNDKTVLADFDQSIYIQPSRANEKSIEVLIDEYQISRANSIGLLSSLTVDDLKRVGKIQLGPMSSRAAAFTITGHEIWHMEIINKRYL</sequence>
<dbReference type="InterPro" id="IPR024775">
    <property type="entry name" value="DinB-like"/>
</dbReference>
<evidence type="ECO:0000313" key="2">
    <source>
        <dbReference type="EMBL" id="MDT0608468.1"/>
    </source>
</evidence>
<dbReference type="SUPFAM" id="SSF109854">
    <property type="entry name" value="DinB/YfiT-like putative metalloenzymes"/>
    <property type="match status" value="1"/>
</dbReference>
<evidence type="ECO:0000259" key="1">
    <source>
        <dbReference type="Pfam" id="PF12867"/>
    </source>
</evidence>
<organism evidence="2 3">
    <name type="scientific">Croceitalea rosinachiae</name>
    <dbReference type="NCBI Taxonomy" id="3075596"/>
    <lineage>
        <taxon>Bacteria</taxon>
        <taxon>Pseudomonadati</taxon>
        <taxon>Bacteroidota</taxon>
        <taxon>Flavobacteriia</taxon>
        <taxon>Flavobacteriales</taxon>
        <taxon>Flavobacteriaceae</taxon>
        <taxon>Croceitalea</taxon>
    </lineage>
</organism>
<reference evidence="2 3" key="1">
    <citation type="submission" date="2023-09" db="EMBL/GenBank/DDBJ databases">
        <authorList>
            <person name="Rey-Velasco X."/>
        </authorList>
    </citation>
    <scope>NUCLEOTIDE SEQUENCE [LARGE SCALE GENOMIC DNA]</scope>
    <source>
        <strain evidence="2 3">F388</strain>
    </source>
</reference>
<name>A0ABU3AE52_9FLAO</name>
<keyword evidence="3" id="KW-1185">Reference proteome</keyword>
<comment type="caution">
    <text evidence="2">The sequence shown here is derived from an EMBL/GenBank/DDBJ whole genome shotgun (WGS) entry which is preliminary data.</text>
</comment>
<gene>
    <name evidence="2" type="ORF">RM706_15605</name>
</gene>
<protein>
    <submittedName>
        <fullName evidence="2">DinB family protein</fullName>
    </submittedName>
</protein>